<keyword evidence="1" id="KW-0472">Membrane</keyword>
<feature type="transmembrane region" description="Helical" evidence="1">
    <location>
        <begin position="349"/>
        <end position="371"/>
    </location>
</feature>
<keyword evidence="1" id="KW-1133">Transmembrane helix</keyword>
<protein>
    <submittedName>
        <fullName evidence="2">Uncharacterized protein</fullName>
    </submittedName>
</protein>
<dbReference type="PATRIC" id="fig|59750.3.peg.4974"/>
<name>A0A132PCA2_9MYCO</name>
<evidence type="ECO:0000313" key="3">
    <source>
        <dbReference type="Proteomes" id="UP000070612"/>
    </source>
</evidence>
<feature type="transmembrane region" description="Helical" evidence="1">
    <location>
        <begin position="144"/>
        <end position="162"/>
    </location>
</feature>
<dbReference type="STRING" id="59750.AWC31_17015"/>
<feature type="transmembrane region" description="Helical" evidence="1">
    <location>
        <begin position="76"/>
        <end position="93"/>
    </location>
</feature>
<feature type="transmembrane region" description="Helical" evidence="1">
    <location>
        <begin position="270"/>
        <end position="295"/>
    </location>
</feature>
<feature type="transmembrane region" description="Helical" evidence="1">
    <location>
        <begin position="410"/>
        <end position="429"/>
    </location>
</feature>
<comment type="caution">
    <text evidence="2">The sequence shown here is derived from an EMBL/GenBank/DDBJ whole genome shotgun (WGS) entry which is preliminary data.</text>
</comment>
<accession>A0A132PCA2</accession>
<keyword evidence="1" id="KW-0812">Transmembrane</keyword>
<dbReference type="EMBL" id="LGTW01000033">
    <property type="protein sequence ID" value="KWX19953.1"/>
    <property type="molecule type" value="Genomic_DNA"/>
</dbReference>
<reference evidence="2 3" key="1">
    <citation type="submission" date="2015-07" db="EMBL/GenBank/DDBJ databases">
        <title>A draft genome sequence of Mycobacterium wolinskyi.</title>
        <authorList>
            <person name="de Man T.J."/>
            <person name="Perry K.A."/>
            <person name="Coulliette A.D."/>
            <person name="Jensen B."/>
            <person name="Toney N.C."/>
            <person name="Limbago B.M."/>
            <person name="Noble-Wang J."/>
        </authorList>
    </citation>
    <scope>NUCLEOTIDE SEQUENCE [LARGE SCALE GENOMIC DNA]</scope>
    <source>
        <strain evidence="2 3">CDC_01</strain>
    </source>
</reference>
<organism evidence="2 3">
    <name type="scientific">Mycolicibacterium wolinskyi</name>
    <dbReference type="NCBI Taxonomy" id="59750"/>
    <lineage>
        <taxon>Bacteria</taxon>
        <taxon>Bacillati</taxon>
        <taxon>Actinomycetota</taxon>
        <taxon>Actinomycetes</taxon>
        <taxon>Mycobacteriales</taxon>
        <taxon>Mycobacteriaceae</taxon>
        <taxon>Mycolicibacterium</taxon>
    </lineage>
</organism>
<gene>
    <name evidence="2" type="ORF">AFM11_33210</name>
</gene>
<feature type="transmembrane region" description="Helical" evidence="1">
    <location>
        <begin position="315"/>
        <end position="337"/>
    </location>
</feature>
<keyword evidence="3" id="KW-1185">Reference proteome</keyword>
<feature type="transmembrane region" description="Helical" evidence="1">
    <location>
        <begin position="183"/>
        <end position="207"/>
    </location>
</feature>
<dbReference type="AlphaFoldDB" id="A0A132PCA2"/>
<dbReference type="RefSeq" id="WP_067858558.1">
    <property type="nucleotide sequence ID" value="NZ_LGTW01000033.1"/>
</dbReference>
<dbReference type="InterPro" id="IPR025291">
    <property type="entry name" value="DUF4153"/>
</dbReference>
<feature type="transmembrane region" description="Helical" evidence="1">
    <location>
        <begin position="383"/>
        <end position="403"/>
    </location>
</feature>
<feature type="transmembrane region" description="Helical" evidence="1">
    <location>
        <begin position="105"/>
        <end position="132"/>
    </location>
</feature>
<dbReference type="Pfam" id="PF13687">
    <property type="entry name" value="DUF4153"/>
    <property type="match status" value="1"/>
</dbReference>
<feature type="transmembrane region" description="Helical" evidence="1">
    <location>
        <begin position="227"/>
        <end position="249"/>
    </location>
</feature>
<dbReference type="Proteomes" id="UP000070612">
    <property type="component" value="Unassembled WGS sequence"/>
</dbReference>
<sequence>MTTMVPGVPGPHVLMPPPPPLVGPALPRYGEPGWTVWSRRVWPLDPLAAAPRSVMLLAVVAGLVGTALWRPSVLSVGYYVVGALVFGVVYGTAERRPTRWEWLGITLTLALLAVPGVLAAEWVGVLCVMAAWVIGWCTLVGGRTWTAVFAGPFVPWVLAGRVRGWAGRSVREVLPSRSGMPSVARVAIVGGVTVALVFVFGALFAAADPAFAHLTENLVPSLAGDEFIARVVVFGIVVAFVLGGAYLVRFAPRLDALAPAPMKPVPRWEWAVPLGVLDALFIAFVAVQATVLFGGHTHVLETEGLTYAEYARQGFWQLLWVSALTLLVLSGVIRVAARVTASDRRLLRILVGTLCAASVVVVISAIHRMWLYQQAYGFSTERLMVITTEVWLGAVFVLVAVAGIRMSGRWLPRAVLVAGVLALLGLAALNPERLIADRNIDRFEQTGQLDAEYLSGLSSDIDPALHRLPASVRACVKSDGAGHDAWYLFNLSRVRADRPVVRDLPEHCSAYWSYPQYR</sequence>
<evidence type="ECO:0000256" key="1">
    <source>
        <dbReference type="SAM" id="Phobius"/>
    </source>
</evidence>
<evidence type="ECO:0000313" key="2">
    <source>
        <dbReference type="EMBL" id="KWX19953.1"/>
    </source>
</evidence>
<proteinExistence type="predicted"/>